<keyword evidence="4 5" id="KW-0472">Membrane</keyword>
<dbReference type="Proteomes" id="UP000191408">
    <property type="component" value="Unassembled WGS sequence"/>
</dbReference>
<dbReference type="PROSITE" id="PS50850">
    <property type="entry name" value="MFS"/>
    <property type="match status" value="1"/>
</dbReference>
<reference evidence="8" key="1">
    <citation type="journal article" date="2017" name="Nat. Microbiol.">
        <title>Global analysis of biosynthetic gene clusters reveals vast potential of secondary metabolite production in Penicillium species.</title>
        <authorList>
            <person name="Nielsen J.C."/>
            <person name="Grijseels S."/>
            <person name="Prigent S."/>
            <person name="Ji B."/>
            <person name="Dainat J."/>
            <person name="Nielsen K.F."/>
            <person name="Frisvad J.C."/>
            <person name="Workman M."/>
            <person name="Nielsen J."/>
        </authorList>
    </citation>
    <scope>NUCLEOTIDE SEQUENCE [LARGE SCALE GENOMIC DNA]</scope>
    <source>
        <strain evidence="8">IBT 4502</strain>
    </source>
</reference>
<gene>
    <name evidence="7" type="ORF">PENPOL_c007G09562</name>
</gene>
<feature type="transmembrane region" description="Helical" evidence="5">
    <location>
        <begin position="115"/>
        <end position="134"/>
    </location>
</feature>
<evidence type="ECO:0000259" key="6">
    <source>
        <dbReference type="PROSITE" id="PS50850"/>
    </source>
</evidence>
<keyword evidence="8" id="KW-1185">Reference proteome</keyword>
<dbReference type="GO" id="GO:0005886">
    <property type="term" value="C:plasma membrane"/>
    <property type="evidence" value="ECO:0007669"/>
    <property type="project" value="TreeGrafter"/>
</dbReference>
<evidence type="ECO:0000313" key="7">
    <source>
        <dbReference type="EMBL" id="OQD64452.1"/>
    </source>
</evidence>
<proteinExistence type="predicted"/>
<protein>
    <recommendedName>
        <fullName evidence="6">Major facilitator superfamily (MFS) profile domain-containing protein</fullName>
    </recommendedName>
</protein>
<dbReference type="EMBL" id="MDYM01000007">
    <property type="protein sequence ID" value="OQD64452.1"/>
    <property type="molecule type" value="Genomic_DNA"/>
</dbReference>
<comment type="subcellular location">
    <subcellularLocation>
        <location evidence="1">Membrane</location>
        <topology evidence="1">Multi-pass membrane protein</topology>
    </subcellularLocation>
</comment>
<feature type="transmembrane region" description="Helical" evidence="5">
    <location>
        <begin position="23"/>
        <end position="42"/>
    </location>
</feature>
<keyword evidence="3 5" id="KW-1133">Transmembrane helix</keyword>
<dbReference type="InterPro" id="IPR011701">
    <property type="entry name" value="MFS"/>
</dbReference>
<dbReference type="InterPro" id="IPR020846">
    <property type="entry name" value="MFS_dom"/>
</dbReference>
<keyword evidence="2 5" id="KW-0812">Transmembrane</keyword>
<dbReference type="AlphaFoldDB" id="A0A1V6NIT0"/>
<dbReference type="InterPro" id="IPR036259">
    <property type="entry name" value="MFS_trans_sf"/>
</dbReference>
<dbReference type="STRING" id="60169.A0A1V6NIT0"/>
<dbReference type="PANTHER" id="PTHR23502:SF150">
    <property type="entry name" value="MAJOR FACILITATOR SUPERFAMILY (MFS) PROFILE DOMAIN-CONTAINING PROTEIN-RELATED"/>
    <property type="match status" value="1"/>
</dbReference>
<organism evidence="7 8">
    <name type="scientific">Penicillium polonicum</name>
    <dbReference type="NCBI Taxonomy" id="60169"/>
    <lineage>
        <taxon>Eukaryota</taxon>
        <taxon>Fungi</taxon>
        <taxon>Dikarya</taxon>
        <taxon>Ascomycota</taxon>
        <taxon>Pezizomycotina</taxon>
        <taxon>Eurotiomycetes</taxon>
        <taxon>Eurotiomycetidae</taxon>
        <taxon>Eurotiales</taxon>
        <taxon>Aspergillaceae</taxon>
        <taxon>Penicillium</taxon>
    </lineage>
</organism>
<dbReference type="GO" id="GO:0022857">
    <property type="term" value="F:transmembrane transporter activity"/>
    <property type="evidence" value="ECO:0007669"/>
    <property type="project" value="InterPro"/>
</dbReference>
<feature type="domain" description="Major facilitator superfamily (MFS) profile" evidence="6">
    <location>
        <begin position="1"/>
        <end position="156"/>
    </location>
</feature>
<dbReference type="SUPFAM" id="SSF103473">
    <property type="entry name" value="MFS general substrate transporter"/>
    <property type="match status" value="1"/>
</dbReference>
<evidence type="ECO:0000256" key="4">
    <source>
        <dbReference type="ARBA" id="ARBA00023136"/>
    </source>
</evidence>
<comment type="caution">
    <text evidence="7">The sequence shown here is derived from an EMBL/GenBank/DDBJ whole genome shotgun (WGS) entry which is preliminary data.</text>
</comment>
<dbReference type="PANTHER" id="PTHR23502">
    <property type="entry name" value="MAJOR FACILITATOR SUPERFAMILY"/>
    <property type="match status" value="1"/>
</dbReference>
<sequence length="156" mass="17608">MAAFAFGPVIGGLLEHRLGWRSIFWFLATASGSFLLGYIIVIPETARNVVGNGSVDLKNWWRRPLTEIFQTCRWSTKRGCVQQDQPSNSEQARDSQRATFSDIFKAFTILKEKDALILIVYTSLLYFGISALWATTANHFGTLYDLNTLYVGLSFL</sequence>
<evidence type="ECO:0000256" key="3">
    <source>
        <dbReference type="ARBA" id="ARBA00022989"/>
    </source>
</evidence>
<dbReference type="Pfam" id="PF07690">
    <property type="entry name" value="MFS_1"/>
    <property type="match status" value="1"/>
</dbReference>
<evidence type="ECO:0000256" key="1">
    <source>
        <dbReference type="ARBA" id="ARBA00004141"/>
    </source>
</evidence>
<evidence type="ECO:0000256" key="5">
    <source>
        <dbReference type="SAM" id="Phobius"/>
    </source>
</evidence>
<evidence type="ECO:0000313" key="8">
    <source>
        <dbReference type="Proteomes" id="UP000191408"/>
    </source>
</evidence>
<evidence type="ECO:0000256" key="2">
    <source>
        <dbReference type="ARBA" id="ARBA00022692"/>
    </source>
</evidence>
<name>A0A1V6NIT0_PENPO</name>
<accession>A0A1V6NIT0</accession>
<dbReference type="Gene3D" id="1.20.1250.20">
    <property type="entry name" value="MFS general substrate transporter like domains"/>
    <property type="match status" value="1"/>
</dbReference>